<gene>
    <name evidence="2" type="ORF">A2871_04200</name>
</gene>
<organism evidence="2 3">
    <name type="scientific">Candidatus Daviesbacteria bacterium RIFCSPHIGHO2_01_FULL_41_23</name>
    <dbReference type="NCBI Taxonomy" id="1797764"/>
    <lineage>
        <taxon>Bacteria</taxon>
        <taxon>Candidatus Daviesiibacteriota</taxon>
    </lineage>
</organism>
<comment type="caution">
    <text evidence="2">The sequence shown here is derived from an EMBL/GenBank/DDBJ whole genome shotgun (WGS) entry which is preliminary data.</text>
</comment>
<evidence type="ECO:0000256" key="1">
    <source>
        <dbReference type="SAM" id="MobiDB-lite"/>
    </source>
</evidence>
<name>A0A1F5IQN5_9BACT</name>
<accession>A0A1F5IQN5</accession>
<evidence type="ECO:0000313" key="2">
    <source>
        <dbReference type="EMBL" id="OGE18672.1"/>
    </source>
</evidence>
<dbReference type="EMBL" id="MFCR01000011">
    <property type="protein sequence ID" value="OGE18672.1"/>
    <property type="molecule type" value="Genomic_DNA"/>
</dbReference>
<protein>
    <submittedName>
        <fullName evidence="2">Uncharacterized protein</fullName>
    </submittedName>
</protein>
<reference evidence="2 3" key="1">
    <citation type="journal article" date="2016" name="Nat. Commun.">
        <title>Thousands of microbial genomes shed light on interconnected biogeochemical processes in an aquifer system.</title>
        <authorList>
            <person name="Anantharaman K."/>
            <person name="Brown C.T."/>
            <person name="Hug L.A."/>
            <person name="Sharon I."/>
            <person name="Castelle C.J."/>
            <person name="Probst A.J."/>
            <person name="Thomas B.C."/>
            <person name="Singh A."/>
            <person name="Wilkins M.J."/>
            <person name="Karaoz U."/>
            <person name="Brodie E.L."/>
            <person name="Williams K.H."/>
            <person name="Hubbard S.S."/>
            <person name="Banfield J.F."/>
        </authorList>
    </citation>
    <scope>NUCLEOTIDE SEQUENCE [LARGE SCALE GENOMIC DNA]</scope>
</reference>
<sequence length="66" mass="7151">MADNRLPDSQAGKSVEEVIGDQVSVLGGSGGNIRGKRKGEQSGTPRRWVLTPSRWMKGWLSGQRQG</sequence>
<proteinExistence type="predicted"/>
<feature type="region of interest" description="Disordered" evidence="1">
    <location>
        <begin position="1"/>
        <end position="66"/>
    </location>
</feature>
<dbReference type="Proteomes" id="UP000176336">
    <property type="component" value="Unassembled WGS sequence"/>
</dbReference>
<evidence type="ECO:0000313" key="3">
    <source>
        <dbReference type="Proteomes" id="UP000176336"/>
    </source>
</evidence>
<dbReference type="AlphaFoldDB" id="A0A1F5IQN5"/>